<protein>
    <submittedName>
        <fullName evidence="1">Uncharacterized protein</fullName>
    </submittedName>
</protein>
<dbReference type="Proteomes" id="UP000182241">
    <property type="component" value="Unassembled WGS sequence"/>
</dbReference>
<dbReference type="AlphaFoldDB" id="A0A1H4VIM7"/>
<organism evidence="1 2">
    <name type="scientific">Tsukamurella tyrosinosolvens</name>
    <dbReference type="NCBI Taxonomy" id="57704"/>
    <lineage>
        <taxon>Bacteria</taxon>
        <taxon>Bacillati</taxon>
        <taxon>Actinomycetota</taxon>
        <taxon>Actinomycetes</taxon>
        <taxon>Mycobacteriales</taxon>
        <taxon>Tsukamurellaceae</taxon>
        <taxon>Tsukamurella</taxon>
    </lineage>
</organism>
<reference evidence="2" key="1">
    <citation type="submission" date="2016-10" db="EMBL/GenBank/DDBJ databases">
        <authorList>
            <person name="Varghese N."/>
            <person name="Submissions S."/>
        </authorList>
    </citation>
    <scope>NUCLEOTIDE SEQUENCE [LARGE SCALE GENOMIC DNA]</scope>
    <source>
        <strain evidence="2">DSM 44234</strain>
    </source>
</reference>
<gene>
    <name evidence="1" type="ORF">SAMN04489793_3244</name>
</gene>
<dbReference type="EMBL" id="FNSA01000003">
    <property type="protein sequence ID" value="SEC80982.1"/>
    <property type="molecule type" value="Genomic_DNA"/>
</dbReference>
<proteinExistence type="predicted"/>
<keyword evidence="2" id="KW-1185">Reference proteome</keyword>
<evidence type="ECO:0000313" key="2">
    <source>
        <dbReference type="Proteomes" id="UP000182241"/>
    </source>
</evidence>
<name>A0A1H4VIM7_TSUTY</name>
<accession>A0A1H4VIM7</accession>
<sequence length="29" mass="2978">MTAVLALAIAWALLHLASFASNHVSPEGS</sequence>
<evidence type="ECO:0000313" key="1">
    <source>
        <dbReference type="EMBL" id="SEC80982.1"/>
    </source>
</evidence>